<comment type="caution">
    <text evidence="2">The sequence shown here is derived from an EMBL/GenBank/DDBJ whole genome shotgun (WGS) entry which is preliminary data.</text>
</comment>
<dbReference type="Gene3D" id="3.40.50.150">
    <property type="entry name" value="Vaccinia Virus protein VP39"/>
    <property type="match status" value="1"/>
</dbReference>
<dbReference type="InterPro" id="IPR029063">
    <property type="entry name" value="SAM-dependent_MTases_sf"/>
</dbReference>
<sequence length="403" mass="46954">MSSNTSTSSQNNKFSSSWILNWFTQFKYKKSSSEKRAPWKYKNNQPTAAVTTSEPIMITTRPSITISVVSDSRRSSQQTVASSFSSKRKFQWPHHHSPRDVDFYYRQRRSISSSTSRPNSILYTSQPSSPNFTALFTREEDDDDMDSYCLDETNKRERWRMNHDLTKLALDGLFSSPDMVTQLSFSTEKHILQVGCGNAAWSIEVALQYPKWVVIGLDDMNNELLLPRHTPKNFKFVECSNLLQGLKRIPSETFDLVSCRFLMFTLSVEEYRLVIKECLRILKPTSYLESMELDLRIYYQRLISMPTKTNKINQRIMEEVELNSLDPRLARRLGDLVEDERKRHEVKYISLPLGIWGGKLGVMFKDDLHSLIEIILNEQVQEVDKELDLNRAFMNLHLMTLRS</sequence>
<gene>
    <name evidence="2" type="ORF">G6F64_007158</name>
</gene>
<dbReference type="SUPFAM" id="SSF53335">
    <property type="entry name" value="S-adenosyl-L-methionine-dependent methyltransferases"/>
    <property type="match status" value="1"/>
</dbReference>
<name>A0A9P6X7A8_RHIOR</name>
<organism evidence="2 3">
    <name type="scientific">Rhizopus oryzae</name>
    <name type="common">Mucormycosis agent</name>
    <name type="synonym">Rhizopus arrhizus var. delemar</name>
    <dbReference type="NCBI Taxonomy" id="64495"/>
    <lineage>
        <taxon>Eukaryota</taxon>
        <taxon>Fungi</taxon>
        <taxon>Fungi incertae sedis</taxon>
        <taxon>Mucoromycota</taxon>
        <taxon>Mucoromycotina</taxon>
        <taxon>Mucoromycetes</taxon>
        <taxon>Mucorales</taxon>
        <taxon>Mucorineae</taxon>
        <taxon>Rhizopodaceae</taxon>
        <taxon>Rhizopus</taxon>
    </lineage>
</organism>
<dbReference type="EMBL" id="JAANQT010001026">
    <property type="protein sequence ID" value="KAG1306987.1"/>
    <property type="molecule type" value="Genomic_DNA"/>
</dbReference>
<evidence type="ECO:0000259" key="1">
    <source>
        <dbReference type="Pfam" id="PF13649"/>
    </source>
</evidence>
<dbReference type="OrthoDB" id="2013972at2759"/>
<accession>A0A9P6X7A8</accession>
<evidence type="ECO:0000313" key="3">
    <source>
        <dbReference type="Proteomes" id="UP000716291"/>
    </source>
</evidence>
<dbReference type="AlphaFoldDB" id="A0A9P6X7A8"/>
<keyword evidence="3" id="KW-1185">Reference proteome</keyword>
<dbReference type="Pfam" id="PF13649">
    <property type="entry name" value="Methyltransf_25"/>
    <property type="match status" value="1"/>
</dbReference>
<dbReference type="InterPro" id="IPR041698">
    <property type="entry name" value="Methyltransf_25"/>
</dbReference>
<proteinExistence type="predicted"/>
<evidence type="ECO:0000313" key="2">
    <source>
        <dbReference type="EMBL" id="KAG1306987.1"/>
    </source>
</evidence>
<dbReference type="PANTHER" id="PTHR43591">
    <property type="entry name" value="METHYLTRANSFERASE"/>
    <property type="match status" value="1"/>
</dbReference>
<protein>
    <recommendedName>
        <fullName evidence="1">Methyltransferase domain-containing protein</fullName>
    </recommendedName>
</protein>
<feature type="domain" description="Methyltransferase" evidence="1">
    <location>
        <begin position="191"/>
        <end position="284"/>
    </location>
</feature>
<reference evidence="2" key="1">
    <citation type="journal article" date="2020" name="Microb. Genom.">
        <title>Genetic diversity of clinical and environmental Mucorales isolates obtained from an investigation of mucormycosis cases among solid organ transplant recipients.</title>
        <authorList>
            <person name="Nguyen M.H."/>
            <person name="Kaul D."/>
            <person name="Muto C."/>
            <person name="Cheng S.J."/>
            <person name="Richter R.A."/>
            <person name="Bruno V.M."/>
            <person name="Liu G."/>
            <person name="Beyhan S."/>
            <person name="Sundermann A.J."/>
            <person name="Mounaud S."/>
            <person name="Pasculle A.W."/>
            <person name="Nierman W.C."/>
            <person name="Driscoll E."/>
            <person name="Cumbie R."/>
            <person name="Clancy C.J."/>
            <person name="Dupont C.L."/>
        </authorList>
    </citation>
    <scope>NUCLEOTIDE SEQUENCE</scope>
    <source>
        <strain evidence="2">GL11</strain>
    </source>
</reference>
<dbReference type="Proteomes" id="UP000716291">
    <property type="component" value="Unassembled WGS sequence"/>
</dbReference>